<reference evidence="2" key="1">
    <citation type="submission" date="2014-01" db="EMBL/GenBank/DDBJ databases">
        <authorList>
            <person name="Brown-Elliot B."/>
            <person name="Wallace R."/>
            <person name="Lenaerts A."/>
            <person name="Ordway D."/>
            <person name="DeGroote M.A."/>
            <person name="Parker T."/>
            <person name="Sizemore C."/>
            <person name="Tallon L.J."/>
            <person name="Sadzewicz L.K."/>
            <person name="Sengamalay N."/>
            <person name="Fraser C.M."/>
            <person name="Hine E."/>
            <person name="Shefchek K.A."/>
            <person name="Das S.P."/>
            <person name="Tettelin H."/>
        </authorList>
    </citation>
    <scope>NUCLEOTIDE SEQUENCE [LARGE SCALE GENOMIC DNA]</scope>
    <source>
        <strain evidence="2">4042</strain>
    </source>
</reference>
<feature type="region of interest" description="Disordered" evidence="1">
    <location>
        <begin position="1"/>
        <end position="39"/>
    </location>
</feature>
<evidence type="ECO:0000256" key="1">
    <source>
        <dbReference type="SAM" id="MobiDB-lite"/>
    </source>
</evidence>
<dbReference type="AlphaFoldDB" id="X7ZYU8"/>
<organism evidence="2">
    <name type="scientific">Mycobacterium xenopi 4042</name>
    <dbReference type="NCBI Taxonomy" id="1299334"/>
    <lineage>
        <taxon>Bacteria</taxon>
        <taxon>Bacillati</taxon>
        <taxon>Actinomycetota</taxon>
        <taxon>Actinomycetes</taxon>
        <taxon>Mycobacteriales</taxon>
        <taxon>Mycobacteriaceae</taxon>
        <taxon>Mycobacterium</taxon>
    </lineage>
</organism>
<feature type="compositionally biased region" description="Low complexity" evidence="1">
    <location>
        <begin position="129"/>
        <end position="140"/>
    </location>
</feature>
<dbReference type="EMBL" id="JAOB01000069">
    <property type="protein sequence ID" value="EUA23780.1"/>
    <property type="molecule type" value="Genomic_DNA"/>
</dbReference>
<sequence length="177" mass="17985">MTSNRRRLGSMQSCRSPTLASLTRPWWAKSTRPAASASTARGICGGTAAVAISSPVASDAHRSSSASRIGATATDSVTGPGTHQRPSRSNATTRSTGCASMPSNRWGTMRAVTPRSANRAHTLRPGPRSPAAQARTAPATSAAANAASMLAAKSRCCGSRSNLIATSPAANPAAARQ</sequence>
<feature type="compositionally biased region" description="Polar residues" evidence="1">
    <location>
        <begin position="10"/>
        <end position="21"/>
    </location>
</feature>
<proteinExistence type="predicted"/>
<evidence type="ECO:0000313" key="2">
    <source>
        <dbReference type="EMBL" id="EUA23780.1"/>
    </source>
</evidence>
<feature type="region of interest" description="Disordered" evidence="1">
    <location>
        <begin position="55"/>
        <end position="140"/>
    </location>
</feature>
<gene>
    <name evidence="2" type="ORF">I553_5687</name>
</gene>
<protein>
    <submittedName>
        <fullName evidence="2">Uncharacterized protein</fullName>
    </submittedName>
</protein>
<comment type="caution">
    <text evidence="2">The sequence shown here is derived from an EMBL/GenBank/DDBJ whole genome shotgun (WGS) entry which is preliminary data.</text>
</comment>
<feature type="compositionally biased region" description="Polar residues" evidence="1">
    <location>
        <begin position="87"/>
        <end position="106"/>
    </location>
</feature>
<accession>X7ZYU8</accession>
<name>X7ZYU8_MYCXE</name>
<feature type="compositionally biased region" description="Low complexity" evidence="1">
    <location>
        <begin position="28"/>
        <end position="39"/>
    </location>
</feature>